<sequence>MSDFKNSIQLSIKLDPQNQAQKDLTKIIEKLSKNEINLSIGKQAQETLASLSKTFDVLYSKANKSISLDSLTKSAEESAKVFQSIGEEIGKIHEKSDLKINTNNSLKEAKELNKILEDNYKTGLKEAEAQKQVQQEIQKQTQLLEIQKQSLTRQYGNKIDTSYIDESISKLKSLDNVSMKDLKSEISNIGTNIKGITEQAKGSESTLSKLGSSLRNIGIYVDAGDIFRGLVNSAKDAVGYVVKIEDSMVSLKRVVDGISETGFNNLQNDLHSMAVDTASTTSDMVETVTDWKKLGYSLQEAKGLAEQSTKFNLAGDINNIKTTTTDLIAIIRGFGIENDKAVGKTKEIGDAINQLSNNYAVSSQDLADAMKRSSSALKLAGNDINQSLSLATVSQEVNQDSEKVGTGLKTISMRLRGVSTDGEELDAKLGQLVKNATGVDMTMNGAFRSTYDILHDIAKVWNSGALNDMTKADLAEKLFGKNQATVGIAILENFKQLDSTMKSLGNSAGSVEQEFARSMDSTSAKVKQLKENVGGIFTQFVNSNMTKGVVTGLNSFVTASSNVIKTIGAMPTVIGTVVASLSIFNTKFRESMTSYQPATLTNWISKLKDMSKAHSDSIVIQKQNIESTKNYITAQKEAGVNVTGLQGKLAMMQGELAKTTIAEKACAIGATLLGTAFNMAIGVGISLAISKVIELANAQDTLKQKNQEYIQSLQDKNPQSNQKLLDNYKSLQGELSTLKQGTQEYKEKEEQLATAQQNLIDLYPQASTAIDENTGKKKLNAGATQDLIDKEKQFAQAEAVKTLSNNDVKKTEDIQKLADAYSKAKAEMDKYQEMYNNGQRTVKEAKSTRGGAVLVDVDISPKLEKAKETTEQYQAKLESTKGAISQLEDKSGSYNGALDVINSTLGINTDKVEENTKAKEKNSDIETNINNQANIIAKATTEYDKSTQAIAQAQIYLDKLNKTGQMTPTIAKQISTTYKDIGDSVNSVSTAHDYLTKKIKDEQVAQAQAYEVMNGDSEEFYQNKIKNNQEFQDAYNNLLNSFTTDGEQAYTVDFNNYKTLNELKQGTQSDLGIAIENWLVSIVGESAKNYGIDFGNFKSYAEAKAKILEKLQADISIVTQQMNNAIASAKKYADEVANGMTSETGMSADGSSFTMTENEARGRATANANYADTLANKLGNLDTAYKKVSTSFDEFDGKMQGASVGGLGGTSDFGGTGGGSGKSNSDAEKAQKEAEEWKKKIDELKSDVKDNDMYYDANNAIKLLDNSMTSLKTSEEGLTGVDLAKAKQKEIDIMNQQINAQKRLQSLQEIEKGNIEGTLSQYGILADSTGNLSNAYSILAQKKQEAESMDGSSEPEFEAKKKALQQVSDLNDLITKHTQLVNEDIPKTIDKWQQYANAIKKANDDAVKTLRDDLVGYYLQQQNDEVDKLKEKATKAEEKAKKALETEKQNTLNEYDSQIKAKQALIDALDDDTSDNEAKLKGLIQDRDNWLKDNSTYSKSHVDTLNKEISDLQKTMQKNSIQKDIDSLNEQKKSASDSYDDQLSDLEEANKKQEEANEKKYKKMTDSKKAYQKIDEMITNNNEKAMVKLYQSYGDSYKEIGSLYGENVTAAFKEKLSEMETIVKDITKKISSALDVDVDVKSSSGGSSSSSSWSDPYSHNNEKTTSGTTSDGISYTETTGTYGNGTPYTIVKSSGTSTNANKTYSNGDYTDSNGWYHVASYATGGRTPSNIPSSGVNAILHADEKILNKEETEDWSNAVDKINDLSKIDEIYKSIIATDSVLMNQLYLSSNYAMPNVMPTMGMDLSSMSKNVVNNSNSNTGDTKIELYNEFNINAQNSSQVKNLPNDILKVIKTEIKDLKFNNINR</sequence>
<comment type="caution">
    <text evidence="5">The sequence shown here is derived from an EMBL/GenBank/DDBJ whole genome shotgun (WGS) entry which is preliminary data.</text>
</comment>
<dbReference type="RefSeq" id="WP_160359535.1">
    <property type="nucleotide sequence ID" value="NZ_WSRQ01000019.1"/>
</dbReference>
<dbReference type="GO" id="GO:0005856">
    <property type="term" value="C:cytoskeleton"/>
    <property type="evidence" value="ECO:0007669"/>
    <property type="project" value="TreeGrafter"/>
</dbReference>
<feature type="coiled-coil region" evidence="2">
    <location>
        <begin position="695"/>
        <end position="758"/>
    </location>
</feature>
<proteinExistence type="predicted"/>
<evidence type="ECO:0000313" key="6">
    <source>
        <dbReference type="Proteomes" id="UP000656077"/>
    </source>
</evidence>
<feature type="region of interest" description="Disordered" evidence="3">
    <location>
        <begin position="1639"/>
        <end position="1678"/>
    </location>
</feature>
<accession>A0A964RN21</accession>
<feature type="coiled-coil region" evidence="2">
    <location>
        <begin position="99"/>
        <end position="154"/>
    </location>
</feature>
<dbReference type="EMBL" id="WSRQ01000019">
    <property type="protein sequence ID" value="MVX64652.1"/>
    <property type="molecule type" value="Genomic_DNA"/>
</dbReference>
<keyword evidence="1 2" id="KW-0175">Coiled coil</keyword>
<evidence type="ECO:0000259" key="4">
    <source>
        <dbReference type="Pfam" id="PF10145"/>
    </source>
</evidence>
<feature type="compositionally biased region" description="Polar residues" evidence="3">
    <location>
        <begin position="1663"/>
        <end position="1673"/>
    </location>
</feature>
<dbReference type="PANTHER" id="PTHR32083">
    <property type="entry name" value="CILIA AND FLAGELLA-ASSOCIATED PROTEIN 58-RELATED"/>
    <property type="match status" value="1"/>
</dbReference>
<dbReference type="NCBIfam" id="TIGR01760">
    <property type="entry name" value="tape_meas_TP901"/>
    <property type="match status" value="1"/>
</dbReference>
<feature type="compositionally biased region" description="Gly residues" evidence="3">
    <location>
        <begin position="1208"/>
        <end position="1221"/>
    </location>
</feature>
<feature type="domain" description="Phage tail tape measure protein" evidence="4">
    <location>
        <begin position="272"/>
        <end position="480"/>
    </location>
</feature>
<feature type="coiled-coil region" evidence="2">
    <location>
        <begin position="1502"/>
        <end position="1563"/>
    </location>
</feature>
<evidence type="ECO:0000313" key="5">
    <source>
        <dbReference type="EMBL" id="MVX64652.1"/>
    </source>
</evidence>
<reference evidence="5" key="1">
    <citation type="submission" date="2019-12" db="EMBL/GenBank/DDBJ databases">
        <title>Microbes associate with the intestines of laboratory mice.</title>
        <authorList>
            <person name="Navarre W."/>
            <person name="Wong E."/>
        </authorList>
    </citation>
    <scope>NUCLEOTIDE SEQUENCE</scope>
    <source>
        <strain evidence="5">NM79_F5</strain>
    </source>
</reference>
<feature type="coiled-coil region" evidence="2">
    <location>
        <begin position="814"/>
        <end position="890"/>
    </location>
</feature>
<feature type="coiled-coil region" evidence="2">
    <location>
        <begin position="1419"/>
        <end position="1472"/>
    </location>
</feature>
<protein>
    <submittedName>
        <fullName evidence="5">Phage tail tape measure protein</fullName>
    </submittedName>
</protein>
<evidence type="ECO:0000256" key="3">
    <source>
        <dbReference type="SAM" id="MobiDB-lite"/>
    </source>
</evidence>
<feature type="compositionally biased region" description="Low complexity" evidence="3">
    <location>
        <begin position="1639"/>
        <end position="1658"/>
    </location>
</feature>
<evidence type="ECO:0000256" key="1">
    <source>
        <dbReference type="ARBA" id="ARBA00023054"/>
    </source>
</evidence>
<evidence type="ECO:0000256" key="2">
    <source>
        <dbReference type="SAM" id="Coils"/>
    </source>
</evidence>
<feature type="region of interest" description="Disordered" evidence="3">
    <location>
        <begin position="1208"/>
        <end position="1234"/>
    </location>
</feature>
<feature type="compositionally biased region" description="Basic and acidic residues" evidence="3">
    <location>
        <begin position="1225"/>
        <end position="1234"/>
    </location>
</feature>
<dbReference type="PANTHER" id="PTHR32083:SF48">
    <property type="entry name" value="TRANS-GOLGI NETWORK-LOCALIZED SYP41-INTERACTING PROTEIN 1"/>
    <property type="match status" value="1"/>
</dbReference>
<name>A0A964RN21_9CLOT</name>
<dbReference type="Proteomes" id="UP000656077">
    <property type="component" value="Unassembled WGS sequence"/>
</dbReference>
<organism evidence="5 6">
    <name type="scientific">Clostridium chromiireducens</name>
    <dbReference type="NCBI Taxonomy" id="225345"/>
    <lineage>
        <taxon>Bacteria</taxon>
        <taxon>Bacillati</taxon>
        <taxon>Bacillota</taxon>
        <taxon>Clostridia</taxon>
        <taxon>Eubacteriales</taxon>
        <taxon>Clostridiaceae</taxon>
        <taxon>Clostridium</taxon>
    </lineage>
</organism>
<gene>
    <name evidence="5" type="ORF">GKZ28_13210</name>
</gene>
<dbReference type="InterPro" id="IPR010090">
    <property type="entry name" value="Phage_tape_meas"/>
</dbReference>
<dbReference type="Pfam" id="PF10145">
    <property type="entry name" value="PhageMin_Tail"/>
    <property type="match status" value="1"/>
</dbReference>